<evidence type="ECO:0000313" key="3">
    <source>
        <dbReference type="Proteomes" id="UP001305779"/>
    </source>
</evidence>
<evidence type="ECO:0000313" key="2">
    <source>
        <dbReference type="EMBL" id="KAK4493738.1"/>
    </source>
</evidence>
<sequence>MATNYDLPHWHPRYRAGWQRQYHCLPRWARLMAITTVSLFGILGLIHGLRDIHDNSLKQQRTDFGSLRDPSAIWPPSQPMRIVTREHHIDDRYHYVRHLGQGAEGSTSLYVDLSTSEKVVVKTFKNVARNELPPSLLVSDIGNYTATWPTEIEAGLLLGGASAEGSFVRVLDYFVLQSEDHWSWALVTPFVSGGTLGNLAARERRREKISPEQWDELYRPVFNNLLSALTSLHETGLCHDDIKPNNILVESNDHWLIGDLGGVRHKTHSWHSTVTWQHQNQWPDCKSNDVRRALKSYLWFLREASADNLDFDRQFWERNSSWSKMYWNYVRHPYVVRITAVQNGVETSEVTTGLQDRHLEPDTAMLRESNAELGRATLAELTCTTVPRRLWKHWWWWFWMA</sequence>
<dbReference type="PROSITE" id="PS50011">
    <property type="entry name" value="PROTEIN_KINASE_DOM"/>
    <property type="match status" value="1"/>
</dbReference>
<dbReference type="Gene3D" id="1.10.510.10">
    <property type="entry name" value="Transferase(Phosphotransferase) domain 1"/>
    <property type="match status" value="1"/>
</dbReference>
<dbReference type="Pfam" id="PF00069">
    <property type="entry name" value="Pkinase"/>
    <property type="match status" value="1"/>
</dbReference>
<comment type="caution">
    <text evidence="2">The sequence shown here is derived from an EMBL/GenBank/DDBJ whole genome shotgun (WGS) entry which is preliminary data.</text>
</comment>
<gene>
    <name evidence="2" type="ORF">PRZ48_014923</name>
</gene>
<dbReference type="InterPro" id="IPR008271">
    <property type="entry name" value="Ser/Thr_kinase_AS"/>
</dbReference>
<keyword evidence="3" id="KW-1185">Reference proteome</keyword>
<accession>A0ABR0DXS4</accession>
<dbReference type="Proteomes" id="UP001305779">
    <property type="component" value="Unassembled WGS sequence"/>
</dbReference>
<dbReference type="InterPro" id="IPR011009">
    <property type="entry name" value="Kinase-like_dom_sf"/>
</dbReference>
<name>A0ABR0DXS4_ZASCE</name>
<dbReference type="PROSITE" id="PS00108">
    <property type="entry name" value="PROTEIN_KINASE_ST"/>
    <property type="match status" value="1"/>
</dbReference>
<proteinExistence type="predicted"/>
<protein>
    <recommendedName>
        <fullName evidence="1">Protein kinase domain-containing protein</fullName>
    </recommendedName>
</protein>
<dbReference type="InterPro" id="IPR000719">
    <property type="entry name" value="Prot_kinase_dom"/>
</dbReference>
<feature type="domain" description="Protein kinase" evidence="1">
    <location>
        <begin position="93"/>
        <end position="401"/>
    </location>
</feature>
<dbReference type="Gene3D" id="3.30.200.20">
    <property type="entry name" value="Phosphorylase Kinase, domain 1"/>
    <property type="match status" value="1"/>
</dbReference>
<dbReference type="SMART" id="SM00220">
    <property type="entry name" value="S_TKc"/>
    <property type="match status" value="1"/>
</dbReference>
<dbReference type="SUPFAM" id="SSF56112">
    <property type="entry name" value="Protein kinase-like (PK-like)"/>
    <property type="match status" value="1"/>
</dbReference>
<dbReference type="PANTHER" id="PTHR24361">
    <property type="entry name" value="MITOGEN-ACTIVATED KINASE KINASE KINASE"/>
    <property type="match status" value="1"/>
</dbReference>
<organism evidence="2 3">
    <name type="scientific">Zasmidium cellare</name>
    <name type="common">Wine cellar mold</name>
    <name type="synonym">Racodium cellare</name>
    <dbReference type="NCBI Taxonomy" id="395010"/>
    <lineage>
        <taxon>Eukaryota</taxon>
        <taxon>Fungi</taxon>
        <taxon>Dikarya</taxon>
        <taxon>Ascomycota</taxon>
        <taxon>Pezizomycotina</taxon>
        <taxon>Dothideomycetes</taxon>
        <taxon>Dothideomycetidae</taxon>
        <taxon>Mycosphaerellales</taxon>
        <taxon>Mycosphaerellaceae</taxon>
        <taxon>Zasmidium</taxon>
    </lineage>
</organism>
<reference evidence="2 3" key="1">
    <citation type="journal article" date="2023" name="G3 (Bethesda)">
        <title>A chromosome-level genome assembly of Zasmidium syzygii isolated from banana leaves.</title>
        <authorList>
            <person name="van Westerhoven A.C."/>
            <person name="Mehrabi R."/>
            <person name="Talebi R."/>
            <person name="Steentjes M.B.F."/>
            <person name="Corcolon B."/>
            <person name="Chong P.A."/>
            <person name="Kema G.H.J."/>
            <person name="Seidl M.F."/>
        </authorList>
    </citation>
    <scope>NUCLEOTIDE SEQUENCE [LARGE SCALE GENOMIC DNA]</scope>
    <source>
        <strain evidence="2 3">P124</strain>
    </source>
</reference>
<dbReference type="InterPro" id="IPR053235">
    <property type="entry name" value="Ser_Thr_kinase"/>
</dbReference>
<dbReference type="EMBL" id="JAXOVC010000015">
    <property type="protein sequence ID" value="KAK4493738.1"/>
    <property type="molecule type" value="Genomic_DNA"/>
</dbReference>
<evidence type="ECO:0000259" key="1">
    <source>
        <dbReference type="PROSITE" id="PS50011"/>
    </source>
</evidence>